<keyword evidence="1" id="KW-0732">Signal</keyword>
<keyword evidence="3" id="KW-1185">Reference proteome</keyword>
<accession>A0A418WMH2</accession>
<protein>
    <submittedName>
        <fullName evidence="2">Uncharacterized protein</fullName>
    </submittedName>
</protein>
<reference evidence="2 3" key="1">
    <citation type="submission" date="2018-09" db="EMBL/GenBank/DDBJ databases">
        <authorList>
            <person name="Zhu H."/>
        </authorList>
    </citation>
    <scope>NUCLEOTIDE SEQUENCE [LARGE SCALE GENOMIC DNA]</scope>
    <source>
        <strain evidence="2 3">K2R01-6</strain>
    </source>
</reference>
<evidence type="ECO:0000313" key="3">
    <source>
        <dbReference type="Proteomes" id="UP000286100"/>
    </source>
</evidence>
<dbReference type="OrthoDB" id="7474620at2"/>
<gene>
    <name evidence="2" type="ORF">D3876_13885</name>
</gene>
<dbReference type="RefSeq" id="WP_119763085.1">
    <property type="nucleotide sequence ID" value="NZ_QYUM01000003.1"/>
</dbReference>
<sequence>MKAFLKITLPLSLAVAAAFPQVALADDAEQSTPSLNVAEFQGKMLYGPKGERLAAVYRVQGDSAQIILNGKMVSVPAASLSAANGKLSTSLTKRDLTSR</sequence>
<proteinExistence type="predicted"/>
<evidence type="ECO:0000313" key="2">
    <source>
        <dbReference type="EMBL" id="RJF91204.1"/>
    </source>
</evidence>
<dbReference type="EMBL" id="QYUM01000003">
    <property type="protein sequence ID" value="RJF91204.1"/>
    <property type="molecule type" value="Genomic_DNA"/>
</dbReference>
<comment type="caution">
    <text evidence="2">The sequence shown here is derived from an EMBL/GenBank/DDBJ whole genome shotgun (WGS) entry which is preliminary data.</text>
</comment>
<dbReference type="AlphaFoldDB" id="A0A418WMH2"/>
<feature type="signal peptide" evidence="1">
    <location>
        <begin position="1"/>
        <end position="25"/>
    </location>
</feature>
<name>A0A418WMH2_9SPHN</name>
<feature type="chain" id="PRO_5019079090" evidence="1">
    <location>
        <begin position="26"/>
        <end position="99"/>
    </location>
</feature>
<evidence type="ECO:0000256" key="1">
    <source>
        <dbReference type="SAM" id="SignalP"/>
    </source>
</evidence>
<organism evidence="2 3">
    <name type="scientific">Sphingomonas cavernae</name>
    <dbReference type="NCBI Taxonomy" id="2320861"/>
    <lineage>
        <taxon>Bacteria</taxon>
        <taxon>Pseudomonadati</taxon>
        <taxon>Pseudomonadota</taxon>
        <taxon>Alphaproteobacteria</taxon>
        <taxon>Sphingomonadales</taxon>
        <taxon>Sphingomonadaceae</taxon>
        <taxon>Sphingomonas</taxon>
    </lineage>
</organism>
<dbReference type="Proteomes" id="UP000286100">
    <property type="component" value="Unassembled WGS sequence"/>
</dbReference>